<dbReference type="Pfam" id="PF02026">
    <property type="entry name" value="RyR"/>
    <property type="match status" value="1"/>
</dbReference>
<proteinExistence type="predicted"/>
<evidence type="ECO:0000259" key="1">
    <source>
        <dbReference type="Pfam" id="PF02026"/>
    </source>
</evidence>
<feature type="domain" description="Ryanodine receptor Ryr" evidence="1">
    <location>
        <begin position="11"/>
        <end position="81"/>
    </location>
</feature>
<gene>
    <name evidence="2" type="ORF">FJA49_02855</name>
</gene>
<organism evidence="2 3">
    <name type="scientific">Flavobacterium microcysteis</name>
    <dbReference type="NCBI Taxonomy" id="2596891"/>
    <lineage>
        <taxon>Bacteria</taxon>
        <taxon>Pseudomonadati</taxon>
        <taxon>Bacteroidota</taxon>
        <taxon>Flavobacteriia</taxon>
        <taxon>Flavobacteriales</taxon>
        <taxon>Flavobacteriaceae</taxon>
        <taxon>Flavobacterium</taxon>
    </lineage>
</organism>
<name>A0A501QGP1_9FLAO</name>
<reference evidence="2 3" key="1">
    <citation type="submission" date="2019-06" db="EMBL/GenBank/DDBJ databases">
        <title>Flavobacterium sp. MaA-Y11 from geoumgang.</title>
        <authorList>
            <person name="Jeong S."/>
        </authorList>
    </citation>
    <scope>NUCLEOTIDE SEQUENCE [LARGE SCALE GENOMIC DNA]</scope>
    <source>
        <strain evidence="2 3">MaA-Y11</strain>
    </source>
</reference>
<dbReference type="OrthoDB" id="9851778at2"/>
<protein>
    <recommendedName>
        <fullName evidence="1">Ryanodine receptor Ryr domain-containing protein</fullName>
    </recommendedName>
</protein>
<dbReference type="Gene3D" id="6.20.350.10">
    <property type="match status" value="1"/>
</dbReference>
<comment type="caution">
    <text evidence="2">The sequence shown here is derived from an EMBL/GenBank/DDBJ whole genome shotgun (WGS) entry which is preliminary data.</text>
</comment>
<sequence length="83" mass="10262">MKKEEIKNYIENQNEIIELVSEQVHNHWMIWAKELLQSEPNISIERRTRWKDECFMDYKDLSEEMKNLDRKFATEIVKTIFKK</sequence>
<dbReference type="RefSeq" id="WP_139998653.1">
    <property type="nucleotide sequence ID" value="NZ_VFJE01000050.1"/>
</dbReference>
<evidence type="ECO:0000313" key="2">
    <source>
        <dbReference type="EMBL" id="TPD71833.1"/>
    </source>
</evidence>
<dbReference type="EMBL" id="VFJE01000050">
    <property type="protein sequence ID" value="TPD71833.1"/>
    <property type="molecule type" value="Genomic_DNA"/>
</dbReference>
<dbReference type="AlphaFoldDB" id="A0A501QGP1"/>
<keyword evidence="3" id="KW-1185">Reference proteome</keyword>
<accession>A0A501QGP1</accession>
<evidence type="ECO:0000313" key="3">
    <source>
        <dbReference type="Proteomes" id="UP000319175"/>
    </source>
</evidence>
<dbReference type="InterPro" id="IPR003032">
    <property type="entry name" value="Ryanodine_rcpt"/>
</dbReference>
<dbReference type="Proteomes" id="UP000319175">
    <property type="component" value="Unassembled WGS sequence"/>
</dbReference>